<keyword evidence="2" id="KW-1185">Reference proteome</keyword>
<proteinExistence type="predicted"/>
<reference evidence="1 2" key="1">
    <citation type="journal article" date="2020" name="Cell">
        <title>Large-Scale Comparative Analyses of Tick Genomes Elucidate Their Genetic Diversity and Vector Capacities.</title>
        <authorList>
            <consortium name="Tick Genome and Microbiome Consortium (TIGMIC)"/>
            <person name="Jia N."/>
            <person name="Wang J."/>
            <person name="Shi W."/>
            <person name="Du L."/>
            <person name="Sun Y."/>
            <person name="Zhan W."/>
            <person name="Jiang J.F."/>
            <person name="Wang Q."/>
            <person name="Zhang B."/>
            <person name="Ji P."/>
            <person name="Bell-Sakyi L."/>
            <person name="Cui X.M."/>
            <person name="Yuan T.T."/>
            <person name="Jiang B.G."/>
            <person name="Yang W.F."/>
            <person name="Lam T.T."/>
            <person name="Chang Q.C."/>
            <person name="Ding S.J."/>
            <person name="Wang X.J."/>
            <person name="Zhu J.G."/>
            <person name="Ruan X.D."/>
            <person name="Zhao L."/>
            <person name="Wei J.T."/>
            <person name="Ye R.Z."/>
            <person name="Que T.C."/>
            <person name="Du C.H."/>
            <person name="Zhou Y.H."/>
            <person name="Cheng J.X."/>
            <person name="Dai P.F."/>
            <person name="Guo W.B."/>
            <person name="Han X.H."/>
            <person name="Huang E.J."/>
            <person name="Li L.F."/>
            <person name="Wei W."/>
            <person name="Gao Y.C."/>
            <person name="Liu J.Z."/>
            <person name="Shao H.Z."/>
            <person name="Wang X."/>
            <person name="Wang C.C."/>
            <person name="Yang T.C."/>
            <person name="Huo Q.B."/>
            <person name="Li W."/>
            <person name="Chen H.Y."/>
            <person name="Chen S.E."/>
            <person name="Zhou L.G."/>
            <person name="Ni X.B."/>
            <person name="Tian J.H."/>
            <person name="Sheng Y."/>
            <person name="Liu T."/>
            <person name="Pan Y.S."/>
            <person name="Xia L.Y."/>
            <person name="Li J."/>
            <person name="Zhao F."/>
            <person name="Cao W.C."/>
        </authorList>
    </citation>
    <scope>NUCLEOTIDE SEQUENCE [LARGE SCALE GENOMIC DNA]</scope>
    <source>
        <strain evidence="1">HaeL-2018</strain>
    </source>
</reference>
<evidence type="ECO:0000313" key="2">
    <source>
        <dbReference type="Proteomes" id="UP000821853"/>
    </source>
</evidence>
<sequence>MEPKKSTAELMGIVRGVSKLASEDEGDMCVSQGLDVLAHSQCPQKGVSFGKVSTSLVQLGLCVLPADKEEGFAVLRNDVFKRKASGAVDALFARNDKVSLRMVKRRAKNLCEQLNLTRLTHSISKSKKCSLDLLFAAKTHKVGTLLRVIVSETGAWQKSVALFLQERLNNKLRRSVHD</sequence>
<dbReference type="OrthoDB" id="6527889at2759"/>
<protein>
    <recommendedName>
        <fullName evidence="3">Tick transposon</fullName>
    </recommendedName>
</protein>
<gene>
    <name evidence="1" type="ORF">HPB48_012081</name>
</gene>
<dbReference type="AlphaFoldDB" id="A0A9J6FWG7"/>
<dbReference type="VEuPathDB" id="VectorBase:HLOH_047974"/>
<comment type="caution">
    <text evidence="1">The sequence shown here is derived from an EMBL/GenBank/DDBJ whole genome shotgun (WGS) entry which is preliminary data.</text>
</comment>
<dbReference type="EMBL" id="JABSTR010000004">
    <property type="protein sequence ID" value="KAH9367151.1"/>
    <property type="molecule type" value="Genomic_DNA"/>
</dbReference>
<evidence type="ECO:0000313" key="1">
    <source>
        <dbReference type="EMBL" id="KAH9367151.1"/>
    </source>
</evidence>
<dbReference type="Proteomes" id="UP000821853">
    <property type="component" value="Chromosome 2"/>
</dbReference>
<name>A0A9J6FWG7_HAELO</name>
<accession>A0A9J6FWG7</accession>
<evidence type="ECO:0008006" key="3">
    <source>
        <dbReference type="Google" id="ProtNLM"/>
    </source>
</evidence>
<organism evidence="1 2">
    <name type="scientific">Haemaphysalis longicornis</name>
    <name type="common">Bush tick</name>
    <dbReference type="NCBI Taxonomy" id="44386"/>
    <lineage>
        <taxon>Eukaryota</taxon>
        <taxon>Metazoa</taxon>
        <taxon>Ecdysozoa</taxon>
        <taxon>Arthropoda</taxon>
        <taxon>Chelicerata</taxon>
        <taxon>Arachnida</taxon>
        <taxon>Acari</taxon>
        <taxon>Parasitiformes</taxon>
        <taxon>Ixodida</taxon>
        <taxon>Ixodoidea</taxon>
        <taxon>Ixodidae</taxon>
        <taxon>Haemaphysalinae</taxon>
        <taxon>Haemaphysalis</taxon>
    </lineage>
</organism>